<keyword evidence="1" id="KW-0812">Transmembrane</keyword>
<sequence>MVNYSTDLQYLFQSTDTRKPYNIDTLLFQLISESGFANIVDITSYLTDVSTVELQRQDANDVRKYVGIVLPGELPVEENFPEPVKTLNFTDNAAGDDVYIAINNSSTMNATDFQKMVVEITTTNTNTDLGNMAKDHVMFRNFLFDNMEDVVRYSFNSAKQQLGQAVYNLPETDPRQKLYDPVMRLYNMKISHLGTLLKALRDSCLASMTDILKLSPSITSHDLTNFKRGAFTSKFYYDLRSRMNNTIDVKHIYTNIDDGQVLYFKKLVVDLYLKSCYPIVHMLYMQSLMEWYATSGDYVNVRVVMLALIYYVFYTLKAVVNMSSAMPPAQQLTAAQNSTFNTIFNQLNVYLANNNKINVNSDTSANEEMKALVIELHDLSRGVSNQNNDIQKLKAAIKENQLIMRNVLFNIEVKRKEYKWTTIEFWCALALVLILTLANAILLFMNLPQYVYYVSGLLGILIAAILLVKVIISFTKSNK</sequence>
<name>A0A6C0BGX4_9ZZZZ</name>
<proteinExistence type="predicted"/>
<feature type="transmembrane region" description="Helical" evidence="1">
    <location>
        <begin position="450"/>
        <end position="472"/>
    </location>
</feature>
<protein>
    <submittedName>
        <fullName evidence="2">Uncharacterized protein</fullName>
    </submittedName>
</protein>
<dbReference type="AlphaFoldDB" id="A0A6C0BGX4"/>
<keyword evidence="1" id="KW-1133">Transmembrane helix</keyword>
<dbReference type="EMBL" id="MN739141">
    <property type="protein sequence ID" value="QHS90613.1"/>
    <property type="molecule type" value="Genomic_DNA"/>
</dbReference>
<organism evidence="2">
    <name type="scientific">viral metagenome</name>
    <dbReference type="NCBI Taxonomy" id="1070528"/>
    <lineage>
        <taxon>unclassified sequences</taxon>
        <taxon>metagenomes</taxon>
        <taxon>organismal metagenomes</taxon>
    </lineage>
</organism>
<keyword evidence="1" id="KW-0472">Membrane</keyword>
<feature type="transmembrane region" description="Helical" evidence="1">
    <location>
        <begin position="298"/>
        <end position="316"/>
    </location>
</feature>
<evidence type="ECO:0000256" key="1">
    <source>
        <dbReference type="SAM" id="Phobius"/>
    </source>
</evidence>
<feature type="transmembrane region" description="Helical" evidence="1">
    <location>
        <begin position="423"/>
        <end position="444"/>
    </location>
</feature>
<accession>A0A6C0BGX4</accession>
<evidence type="ECO:0000313" key="2">
    <source>
        <dbReference type="EMBL" id="QHS90613.1"/>
    </source>
</evidence>
<reference evidence="2" key="1">
    <citation type="journal article" date="2020" name="Nature">
        <title>Giant virus diversity and host interactions through global metagenomics.</title>
        <authorList>
            <person name="Schulz F."/>
            <person name="Roux S."/>
            <person name="Paez-Espino D."/>
            <person name="Jungbluth S."/>
            <person name="Walsh D.A."/>
            <person name="Denef V.J."/>
            <person name="McMahon K.D."/>
            <person name="Konstantinidis K.T."/>
            <person name="Eloe-Fadrosh E.A."/>
            <person name="Kyrpides N.C."/>
            <person name="Woyke T."/>
        </authorList>
    </citation>
    <scope>NUCLEOTIDE SEQUENCE</scope>
    <source>
        <strain evidence="2">GVMAG-M-3300010354-11</strain>
    </source>
</reference>